<reference evidence="4" key="1">
    <citation type="submission" date="2023-01" db="EMBL/GenBank/DDBJ databases">
        <title>Metagenome sequencing of chrysophaentin producing Chrysophaeum taylorii.</title>
        <authorList>
            <person name="Davison J."/>
            <person name="Bewley C."/>
        </authorList>
    </citation>
    <scope>NUCLEOTIDE SEQUENCE</scope>
    <source>
        <strain evidence="4">NIES-1699</strain>
    </source>
</reference>
<feature type="region of interest" description="Disordered" evidence="1">
    <location>
        <begin position="607"/>
        <end position="651"/>
    </location>
</feature>
<dbReference type="PANTHER" id="PTHR40855:SF1">
    <property type="entry name" value="CLAVAMINATE SYNTHASE-LIKE PROTEIN"/>
    <property type="match status" value="1"/>
</dbReference>
<feature type="signal peptide" evidence="3">
    <location>
        <begin position="1"/>
        <end position="15"/>
    </location>
</feature>
<evidence type="ECO:0000256" key="3">
    <source>
        <dbReference type="SAM" id="SignalP"/>
    </source>
</evidence>
<evidence type="ECO:0000313" key="5">
    <source>
        <dbReference type="Proteomes" id="UP001230188"/>
    </source>
</evidence>
<feature type="compositionally biased region" description="Polar residues" evidence="1">
    <location>
        <begin position="607"/>
        <end position="616"/>
    </location>
</feature>
<comment type="caution">
    <text evidence="4">The sequence shown here is derived from an EMBL/GenBank/DDBJ whole genome shotgun (WGS) entry which is preliminary data.</text>
</comment>
<dbReference type="AlphaFoldDB" id="A0AAD7UHI4"/>
<dbReference type="EMBL" id="JAQMWT010000246">
    <property type="protein sequence ID" value="KAJ8606830.1"/>
    <property type="molecule type" value="Genomic_DNA"/>
</dbReference>
<feature type="compositionally biased region" description="Acidic residues" evidence="1">
    <location>
        <begin position="617"/>
        <end position="639"/>
    </location>
</feature>
<feature type="chain" id="PRO_5042109365" evidence="3">
    <location>
        <begin position="16"/>
        <end position="719"/>
    </location>
</feature>
<sequence length="719" mass="77953">MIILVWSLIIGTGSAGCPHLGRKLGEAWKPLRVDLETLADDAKYSDVAHEFEGTLSAEGLIAVDIPEFSSLRSAALTQARACIADNFVEEIFEDGTTRRSIASSVSPGLEAQPLNCDVEEFRAKVLDVVEIFANRFSSVYDLESSKILRSEKAGKSYDTVVDVLEHGEHLEHFHVYSRDDGEDADVMKKKNTLEFHTDQGLFIAFVPPLNSKDDSPVATFSVELRSGARVAAPIEDPEYKDSLFFMLGDGVEQFINENLGGSGPALRSCPHALEMRGGDRVWYGLMVLPPADAVSPLHGLTYARLRDLAIDGGSSVEGTVSMGCSRDLYARELAASSCGEDQLFCWVRCMDLFDHSGEPVSADICEEKGYAYFNCTDPAGQVSDGNEHGDFYPACTDYQHQTPVPTISPADETVCGDAFDEQVALDDAAYASRVTMEYAGPAWDPLETPIFAGYLYWSINGDQIDFKQSYPGRIGWFSTGISNPGGDKNGMNGANIVMGIPYHDVEVATYRIDDDNSAFRWWNEPTTSSSDMTLATLDMDANECVTSMTYSISMFNANVSFDLSAGACNILIWGVSTDTQIRYDPNFLQGGYHEVRGHLAIDFTQSDGTCGGTTTPVDDDETPAPVDDETTEPVEEVDDAASSSSSKKKKKSSSSAKGLVAIIVIVVVVFVLLIAAGGFCCFRKKRSDAAAGDAKFETVKAISAEDSKETEGIAKKEGV</sequence>
<keyword evidence="2" id="KW-1133">Transmembrane helix</keyword>
<name>A0AAD7UHI4_9STRA</name>
<feature type="transmembrane region" description="Helical" evidence="2">
    <location>
        <begin position="658"/>
        <end position="682"/>
    </location>
</feature>
<keyword evidence="2" id="KW-0472">Membrane</keyword>
<dbReference type="PANTHER" id="PTHR40855">
    <property type="entry name" value="DIOX_N DOMAIN-CONTAINING PROTEIN"/>
    <property type="match status" value="1"/>
</dbReference>
<proteinExistence type="predicted"/>
<evidence type="ECO:0000256" key="2">
    <source>
        <dbReference type="SAM" id="Phobius"/>
    </source>
</evidence>
<keyword evidence="3" id="KW-0732">Signal</keyword>
<keyword evidence="5" id="KW-1185">Reference proteome</keyword>
<accession>A0AAD7UHI4</accession>
<organism evidence="4 5">
    <name type="scientific">Chrysophaeum taylorii</name>
    <dbReference type="NCBI Taxonomy" id="2483200"/>
    <lineage>
        <taxon>Eukaryota</taxon>
        <taxon>Sar</taxon>
        <taxon>Stramenopiles</taxon>
        <taxon>Ochrophyta</taxon>
        <taxon>Pelagophyceae</taxon>
        <taxon>Pelagomonadales</taxon>
        <taxon>Pelagomonadaceae</taxon>
        <taxon>Chrysophaeum</taxon>
    </lineage>
</organism>
<protein>
    <submittedName>
        <fullName evidence="4">Uncharacterized protein</fullName>
    </submittedName>
</protein>
<gene>
    <name evidence="4" type="ORF">CTAYLR_009176</name>
</gene>
<evidence type="ECO:0000256" key="1">
    <source>
        <dbReference type="SAM" id="MobiDB-lite"/>
    </source>
</evidence>
<keyword evidence="2" id="KW-0812">Transmembrane</keyword>
<evidence type="ECO:0000313" key="4">
    <source>
        <dbReference type="EMBL" id="KAJ8606830.1"/>
    </source>
</evidence>
<dbReference type="Proteomes" id="UP001230188">
    <property type="component" value="Unassembled WGS sequence"/>
</dbReference>